<dbReference type="RefSeq" id="XP_033689368.1">
    <property type="nucleotide sequence ID" value="XM_033819767.1"/>
</dbReference>
<reference evidence="2" key="1">
    <citation type="journal article" date="2020" name="Stud. Mycol.">
        <title>101 Dothideomycetes genomes: a test case for predicting lifestyles and emergence of pathogens.</title>
        <authorList>
            <person name="Haridas S."/>
            <person name="Albert R."/>
            <person name="Binder M."/>
            <person name="Bloem J."/>
            <person name="Labutti K."/>
            <person name="Salamov A."/>
            <person name="Andreopoulos B."/>
            <person name="Baker S."/>
            <person name="Barry K."/>
            <person name="Bills G."/>
            <person name="Bluhm B."/>
            <person name="Cannon C."/>
            <person name="Castanera R."/>
            <person name="Culley D."/>
            <person name="Daum C."/>
            <person name="Ezra D."/>
            <person name="Gonzalez J."/>
            <person name="Henrissat B."/>
            <person name="Kuo A."/>
            <person name="Liang C."/>
            <person name="Lipzen A."/>
            <person name="Lutzoni F."/>
            <person name="Magnuson J."/>
            <person name="Mondo S."/>
            <person name="Nolan M."/>
            <person name="Ohm R."/>
            <person name="Pangilinan J."/>
            <person name="Park H.-J."/>
            <person name="Ramirez L."/>
            <person name="Alfaro M."/>
            <person name="Sun H."/>
            <person name="Tritt A."/>
            <person name="Yoshinaga Y."/>
            <person name="Zwiers L.-H."/>
            <person name="Turgeon B."/>
            <person name="Goodwin S."/>
            <person name="Spatafora J."/>
            <person name="Crous P."/>
            <person name="Grigoriev I."/>
        </authorList>
    </citation>
    <scope>NUCLEOTIDE SEQUENCE</scope>
    <source>
        <strain evidence="2">CBS 122368</strain>
    </source>
</reference>
<evidence type="ECO:0000256" key="1">
    <source>
        <dbReference type="SAM" id="MobiDB-lite"/>
    </source>
</evidence>
<dbReference type="EMBL" id="ML987190">
    <property type="protein sequence ID" value="KAF2254364.1"/>
    <property type="molecule type" value="Genomic_DNA"/>
</dbReference>
<keyword evidence="3" id="KW-1185">Reference proteome</keyword>
<feature type="region of interest" description="Disordered" evidence="1">
    <location>
        <begin position="1"/>
        <end position="20"/>
    </location>
</feature>
<name>A0A6A6IVA2_9PLEO</name>
<protein>
    <submittedName>
        <fullName evidence="2">Uncharacterized protein</fullName>
    </submittedName>
</protein>
<accession>A0A6A6IVA2</accession>
<dbReference type="Proteomes" id="UP000800094">
    <property type="component" value="Unassembled WGS sequence"/>
</dbReference>
<dbReference type="AlphaFoldDB" id="A0A6A6IVA2"/>
<evidence type="ECO:0000313" key="3">
    <source>
        <dbReference type="Proteomes" id="UP000800094"/>
    </source>
</evidence>
<gene>
    <name evidence="2" type="ORF">BU26DRAFT_137094</name>
</gene>
<dbReference type="GeneID" id="54573097"/>
<organism evidence="2 3">
    <name type="scientific">Trematosphaeria pertusa</name>
    <dbReference type="NCBI Taxonomy" id="390896"/>
    <lineage>
        <taxon>Eukaryota</taxon>
        <taxon>Fungi</taxon>
        <taxon>Dikarya</taxon>
        <taxon>Ascomycota</taxon>
        <taxon>Pezizomycotina</taxon>
        <taxon>Dothideomycetes</taxon>
        <taxon>Pleosporomycetidae</taxon>
        <taxon>Pleosporales</taxon>
        <taxon>Massarineae</taxon>
        <taxon>Trematosphaeriaceae</taxon>
        <taxon>Trematosphaeria</taxon>
    </lineage>
</organism>
<proteinExistence type="predicted"/>
<evidence type="ECO:0000313" key="2">
    <source>
        <dbReference type="EMBL" id="KAF2254364.1"/>
    </source>
</evidence>
<sequence length="192" mass="21051">MLHGSRMLRRNPTGSSSLTGLQVSPAVRPFANAKKAFSCVTMKLLKRCSSKILLGGAMEGPRPAQSRRGHEAIPRCGSFSRQGVLESKEVSTIWAIWGRLEVWKMPSVVVRVHDERLVLRGCSPPGARMQLDLNVSGKWGVGANFQVAISCRRLSIIDRLGAAPKPAMETQAACGKRRSSRDAPLRMAFWGR</sequence>